<dbReference type="EnsemblPlants" id="Solyc02g094770.2.1">
    <property type="protein sequence ID" value="Solyc02g094770.2.1.1"/>
    <property type="gene ID" value="Solyc02g094770.2"/>
</dbReference>
<organism evidence="2">
    <name type="scientific">Solanum lycopersicum</name>
    <name type="common">Tomato</name>
    <name type="synonym">Lycopersicon esculentum</name>
    <dbReference type="NCBI Taxonomy" id="4081"/>
    <lineage>
        <taxon>Eukaryota</taxon>
        <taxon>Viridiplantae</taxon>
        <taxon>Streptophyta</taxon>
        <taxon>Embryophyta</taxon>
        <taxon>Tracheophyta</taxon>
        <taxon>Spermatophyta</taxon>
        <taxon>Magnoliopsida</taxon>
        <taxon>eudicotyledons</taxon>
        <taxon>Gunneridae</taxon>
        <taxon>Pentapetalae</taxon>
        <taxon>asterids</taxon>
        <taxon>lamiids</taxon>
        <taxon>Solanales</taxon>
        <taxon>Solanaceae</taxon>
        <taxon>Solanoideae</taxon>
        <taxon>Solaneae</taxon>
        <taxon>Solanum</taxon>
        <taxon>Solanum subgen. Lycopersicon</taxon>
    </lineage>
</organism>
<accession>A0A3Q7FCF7</accession>
<feature type="compositionally biased region" description="Low complexity" evidence="1">
    <location>
        <begin position="90"/>
        <end position="102"/>
    </location>
</feature>
<feature type="region of interest" description="Disordered" evidence="1">
    <location>
        <begin position="87"/>
        <end position="109"/>
    </location>
</feature>
<dbReference type="InParanoid" id="A0A3Q7FCF7"/>
<evidence type="ECO:0000256" key="1">
    <source>
        <dbReference type="SAM" id="MobiDB-lite"/>
    </source>
</evidence>
<dbReference type="Proteomes" id="UP000004994">
    <property type="component" value="Chromosome 6"/>
</dbReference>
<proteinExistence type="predicted"/>
<keyword evidence="3" id="KW-1185">Reference proteome</keyword>
<dbReference type="PaxDb" id="4081-Solyc02g094770.1.1"/>
<sequence length="173" mass="19603">MTDGSSSSSSRLREEAIQVATIEAEMDEFRYNRERDRNLSLQVGDIRRSDNLQELVRGESQRIGEENIQAIEAEKLRLMEAAKSQEIESAKSSSMEAAQSSSGVNRMDESRQTLVTGESTQEFNTQIHQEKANRGSRNIDHRHETIMVESSLGLNLNIQQRGEDRGGRYIDSR</sequence>
<evidence type="ECO:0000313" key="2">
    <source>
        <dbReference type="EnsemblPlants" id="Solyc02g094770.2.1.1"/>
    </source>
</evidence>
<dbReference type="AlphaFoldDB" id="A0A3Q7FCF7"/>
<reference evidence="2" key="2">
    <citation type="submission" date="2019-01" db="UniProtKB">
        <authorList>
            <consortium name="EnsemblPlants"/>
        </authorList>
    </citation>
    <scope>IDENTIFICATION</scope>
    <source>
        <strain evidence="2">cv. Heinz 1706</strain>
    </source>
</reference>
<reference evidence="2" key="1">
    <citation type="journal article" date="2012" name="Nature">
        <title>The tomato genome sequence provides insights into fleshy fruit evolution.</title>
        <authorList>
            <consortium name="Tomato Genome Consortium"/>
        </authorList>
    </citation>
    <scope>NUCLEOTIDE SEQUENCE [LARGE SCALE GENOMIC DNA]</scope>
    <source>
        <strain evidence="2">cv. Heinz 1706</strain>
    </source>
</reference>
<name>A0A3Q7FCF7_SOLLC</name>
<dbReference type="Gramene" id="Solyc02g094770.2.1">
    <property type="protein sequence ID" value="Solyc02g094770.2.1.1"/>
    <property type="gene ID" value="Solyc02g094770.2"/>
</dbReference>
<evidence type="ECO:0000313" key="3">
    <source>
        <dbReference type="Proteomes" id="UP000004994"/>
    </source>
</evidence>
<protein>
    <submittedName>
        <fullName evidence="2">Uncharacterized protein</fullName>
    </submittedName>
</protein>